<keyword evidence="10" id="KW-0407">Ion channel</keyword>
<name>A0ABP5ATN2_9ACTN</name>
<dbReference type="InterPro" id="IPR047871">
    <property type="entry name" value="K_chnl_Slo-like"/>
</dbReference>
<evidence type="ECO:0000256" key="3">
    <source>
        <dbReference type="ARBA" id="ARBA00022538"/>
    </source>
</evidence>
<feature type="transmembrane region" description="Helical" evidence="11">
    <location>
        <begin position="35"/>
        <end position="53"/>
    </location>
</feature>
<keyword evidence="8" id="KW-0406">Ion transport</keyword>
<comment type="subcellular location">
    <subcellularLocation>
        <location evidence="1">Membrane</location>
        <topology evidence="1">Multi-pass membrane protein</topology>
    </subcellularLocation>
</comment>
<evidence type="ECO:0000256" key="4">
    <source>
        <dbReference type="ARBA" id="ARBA00022692"/>
    </source>
</evidence>
<dbReference type="RefSeq" id="WP_344007381.1">
    <property type="nucleotide sequence ID" value="NZ_BAAAMY010000005.1"/>
</dbReference>
<evidence type="ECO:0000256" key="11">
    <source>
        <dbReference type="SAM" id="Phobius"/>
    </source>
</evidence>
<dbReference type="SUPFAM" id="SSF81324">
    <property type="entry name" value="Voltage-gated potassium channels"/>
    <property type="match status" value="1"/>
</dbReference>
<dbReference type="PANTHER" id="PTHR10027">
    <property type="entry name" value="CALCIUM-ACTIVATED POTASSIUM CHANNEL ALPHA CHAIN"/>
    <property type="match status" value="1"/>
</dbReference>
<dbReference type="EMBL" id="BAAAMY010000005">
    <property type="protein sequence ID" value="GAA1921304.1"/>
    <property type="molecule type" value="Genomic_DNA"/>
</dbReference>
<accession>A0ABP5ATN2</accession>
<keyword evidence="5" id="KW-0631">Potassium channel</keyword>
<evidence type="ECO:0000259" key="12">
    <source>
        <dbReference type="Pfam" id="PF07885"/>
    </source>
</evidence>
<dbReference type="InterPro" id="IPR013099">
    <property type="entry name" value="K_chnl_dom"/>
</dbReference>
<comment type="caution">
    <text evidence="13">The sequence shown here is derived from an EMBL/GenBank/DDBJ whole genome shotgun (WGS) entry which is preliminary data.</text>
</comment>
<evidence type="ECO:0000256" key="7">
    <source>
        <dbReference type="ARBA" id="ARBA00022989"/>
    </source>
</evidence>
<keyword evidence="6" id="KW-0630">Potassium</keyword>
<organism evidence="13 14">
    <name type="scientific">Nocardioides lentus</name>
    <dbReference type="NCBI Taxonomy" id="338077"/>
    <lineage>
        <taxon>Bacteria</taxon>
        <taxon>Bacillati</taxon>
        <taxon>Actinomycetota</taxon>
        <taxon>Actinomycetes</taxon>
        <taxon>Propionibacteriales</taxon>
        <taxon>Nocardioidaceae</taxon>
        <taxon>Nocardioides</taxon>
    </lineage>
</organism>
<protein>
    <recommendedName>
        <fullName evidence="12">Potassium channel domain-containing protein</fullName>
    </recommendedName>
</protein>
<keyword evidence="2" id="KW-0813">Transport</keyword>
<keyword evidence="7 11" id="KW-1133">Transmembrane helix</keyword>
<dbReference type="Proteomes" id="UP001501612">
    <property type="component" value="Unassembled WGS sequence"/>
</dbReference>
<keyword evidence="9 11" id="KW-0472">Membrane</keyword>
<dbReference type="Gene3D" id="1.10.287.70">
    <property type="match status" value="1"/>
</dbReference>
<evidence type="ECO:0000256" key="1">
    <source>
        <dbReference type="ARBA" id="ARBA00004141"/>
    </source>
</evidence>
<evidence type="ECO:0000313" key="13">
    <source>
        <dbReference type="EMBL" id="GAA1921304.1"/>
    </source>
</evidence>
<dbReference type="PANTHER" id="PTHR10027:SF10">
    <property type="entry name" value="SLOWPOKE 2, ISOFORM D"/>
    <property type="match status" value="1"/>
</dbReference>
<evidence type="ECO:0000256" key="9">
    <source>
        <dbReference type="ARBA" id="ARBA00023136"/>
    </source>
</evidence>
<evidence type="ECO:0000256" key="10">
    <source>
        <dbReference type="ARBA" id="ARBA00023303"/>
    </source>
</evidence>
<reference evidence="14" key="1">
    <citation type="journal article" date="2019" name="Int. J. Syst. Evol. Microbiol.">
        <title>The Global Catalogue of Microorganisms (GCM) 10K type strain sequencing project: providing services to taxonomists for standard genome sequencing and annotation.</title>
        <authorList>
            <consortium name="The Broad Institute Genomics Platform"/>
            <consortium name="The Broad Institute Genome Sequencing Center for Infectious Disease"/>
            <person name="Wu L."/>
            <person name="Ma J."/>
        </authorList>
    </citation>
    <scope>NUCLEOTIDE SEQUENCE [LARGE SCALE GENOMIC DNA]</scope>
    <source>
        <strain evidence="14">JCM 14046</strain>
    </source>
</reference>
<evidence type="ECO:0000256" key="8">
    <source>
        <dbReference type="ARBA" id="ARBA00023065"/>
    </source>
</evidence>
<proteinExistence type="predicted"/>
<feature type="domain" description="Potassium channel" evidence="12">
    <location>
        <begin position="40"/>
        <end position="111"/>
    </location>
</feature>
<feature type="transmembrane region" description="Helical" evidence="11">
    <location>
        <begin position="87"/>
        <end position="112"/>
    </location>
</feature>
<gene>
    <name evidence="13" type="ORF">GCM10009737_23500</name>
</gene>
<evidence type="ECO:0000256" key="2">
    <source>
        <dbReference type="ARBA" id="ARBA00022448"/>
    </source>
</evidence>
<dbReference type="Pfam" id="PF07885">
    <property type="entry name" value="Ion_trans_2"/>
    <property type="match status" value="1"/>
</dbReference>
<keyword evidence="14" id="KW-1185">Reference proteome</keyword>
<keyword evidence="4 11" id="KW-0812">Transmembrane</keyword>
<evidence type="ECO:0000256" key="6">
    <source>
        <dbReference type="ARBA" id="ARBA00022958"/>
    </source>
</evidence>
<evidence type="ECO:0000256" key="5">
    <source>
        <dbReference type="ARBA" id="ARBA00022826"/>
    </source>
</evidence>
<keyword evidence="3" id="KW-0633">Potassium transport</keyword>
<evidence type="ECO:0000313" key="14">
    <source>
        <dbReference type="Proteomes" id="UP001501612"/>
    </source>
</evidence>
<sequence>MTGTTDDPTRTGGRARLLRPLYLPLYRLANSPRRLVVAILGIWVGLSMVYALLEGKGPIESLWWGIVTGSTVGYGDFYPESTAGRGVASLLIVTMLILVPIAIGHFIAFLVADRNEFSHEEQVALVRSVAESHEKAALALHLVREDLRARHGDAWLATHEQGWAAAEDARRDACEDAVELFSRSPVDPGAPGPS</sequence>